<dbReference type="GO" id="GO:0022857">
    <property type="term" value="F:transmembrane transporter activity"/>
    <property type="evidence" value="ECO:0007669"/>
    <property type="project" value="InterPro"/>
</dbReference>
<evidence type="ECO:0000256" key="6">
    <source>
        <dbReference type="ARBA" id="ARBA00022989"/>
    </source>
</evidence>
<dbReference type="Pfam" id="PF01032">
    <property type="entry name" value="FecCD"/>
    <property type="match status" value="1"/>
</dbReference>
<keyword evidence="4" id="KW-1003">Cell membrane</keyword>
<feature type="non-terminal residue" evidence="9">
    <location>
        <position position="1"/>
    </location>
</feature>
<evidence type="ECO:0000256" key="1">
    <source>
        <dbReference type="ARBA" id="ARBA00004651"/>
    </source>
</evidence>
<reference evidence="9" key="1">
    <citation type="submission" date="2020-01" db="EMBL/GenBank/DDBJ databases">
        <title>Insect and environment-associated Actinomycetes.</title>
        <authorList>
            <person name="Currrie C."/>
            <person name="Chevrette M."/>
            <person name="Carlson C."/>
            <person name="Stubbendieck R."/>
            <person name="Wendt-Pienkowski E."/>
        </authorList>
    </citation>
    <scope>NUCLEOTIDE SEQUENCE</scope>
    <source>
        <strain evidence="9">SID7499</strain>
    </source>
</reference>
<accession>A0A6G3XKL3</accession>
<evidence type="ECO:0000313" key="9">
    <source>
        <dbReference type="EMBL" id="NEE18132.1"/>
    </source>
</evidence>
<dbReference type="EMBL" id="JAAGMN010007168">
    <property type="protein sequence ID" value="NEE18132.1"/>
    <property type="molecule type" value="Genomic_DNA"/>
</dbReference>
<keyword evidence="6 8" id="KW-1133">Transmembrane helix</keyword>
<sequence>ALVGALLLLGADIAAQHTIEGVVLPTGAVTVCVGGAYLLVLLVRESRRGW</sequence>
<evidence type="ECO:0000256" key="7">
    <source>
        <dbReference type="ARBA" id="ARBA00023136"/>
    </source>
</evidence>
<keyword evidence="5 8" id="KW-0812">Transmembrane</keyword>
<organism evidence="9">
    <name type="scientific">Streptomyces sp. SID7499</name>
    <dbReference type="NCBI Taxonomy" id="2706086"/>
    <lineage>
        <taxon>Bacteria</taxon>
        <taxon>Bacillati</taxon>
        <taxon>Actinomycetota</taxon>
        <taxon>Actinomycetes</taxon>
        <taxon>Kitasatosporales</taxon>
        <taxon>Streptomycetaceae</taxon>
        <taxon>Streptomyces</taxon>
    </lineage>
</organism>
<dbReference type="GO" id="GO:0005886">
    <property type="term" value="C:plasma membrane"/>
    <property type="evidence" value="ECO:0007669"/>
    <property type="project" value="UniProtKB-SubCell"/>
</dbReference>
<proteinExistence type="inferred from homology"/>
<keyword evidence="7 8" id="KW-0472">Membrane</keyword>
<protein>
    <submittedName>
        <fullName evidence="9">Iron chelate uptake ABC transporter family permease subunit</fullName>
    </submittedName>
</protein>
<dbReference type="InterPro" id="IPR000522">
    <property type="entry name" value="ABC_transptr_permease_BtuC"/>
</dbReference>
<dbReference type="InterPro" id="IPR037294">
    <property type="entry name" value="ABC_BtuC-like"/>
</dbReference>
<comment type="similarity">
    <text evidence="2">Belongs to the binding-protein-dependent transport system permease family. FecCD subfamily.</text>
</comment>
<gene>
    <name evidence="9" type="ORF">G3M58_68165</name>
</gene>
<keyword evidence="3" id="KW-0813">Transport</keyword>
<feature type="transmembrane region" description="Helical" evidence="8">
    <location>
        <begin position="25"/>
        <end position="43"/>
    </location>
</feature>
<evidence type="ECO:0000256" key="2">
    <source>
        <dbReference type="ARBA" id="ARBA00007935"/>
    </source>
</evidence>
<dbReference type="AlphaFoldDB" id="A0A6G3XKL3"/>
<evidence type="ECO:0000256" key="8">
    <source>
        <dbReference type="SAM" id="Phobius"/>
    </source>
</evidence>
<evidence type="ECO:0000256" key="4">
    <source>
        <dbReference type="ARBA" id="ARBA00022475"/>
    </source>
</evidence>
<evidence type="ECO:0000256" key="3">
    <source>
        <dbReference type="ARBA" id="ARBA00022448"/>
    </source>
</evidence>
<evidence type="ECO:0000256" key="5">
    <source>
        <dbReference type="ARBA" id="ARBA00022692"/>
    </source>
</evidence>
<comment type="subcellular location">
    <subcellularLocation>
        <location evidence="1">Cell membrane</location>
        <topology evidence="1">Multi-pass membrane protein</topology>
    </subcellularLocation>
</comment>
<dbReference type="SUPFAM" id="SSF81345">
    <property type="entry name" value="ABC transporter involved in vitamin B12 uptake, BtuC"/>
    <property type="match status" value="1"/>
</dbReference>
<dbReference type="Gene3D" id="1.10.3470.10">
    <property type="entry name" value="ABC transporter involved in vitamin B12 uptake, BtuC"/>
    <property type="match status" value="1"/>
</dbReference>
<name>A0A6G3XKL3_9ACTN</name>
<comment type="caution">
    <text evidence="9">The sequence shown here is derived from an EMBL/GenBank/DDBJ whole genome shotgun (WGS) entry which is preliminary data.</text>
</comment>